<dbReference type="PROSITE" id="PS51257">
    <property type="entry name" value="PROKAR_LIPOPROTEIN"/>
    <property type="match status" value="1"/>
</dbReference>
<comment type="caution">
    <text evidence="2">The sequence shown here is derived from an EMBL/GenBank/DDBJ whole genome shotgun (WGS) entry which is preliminary data.</text>
</comment>
<dbReference type="EMBL" id="JAOTJD010000041">
    <property type="protein sequence ID" value="MFD3265859.1"/>
    <property type="molecule type" value="Genomic_DNA"/>
</dbReference>
<organism evidence="2 3">
    <name type="scientific">Phenylobacterium ferrooxidans</name>
    <dbReference type="NCBI Taxonomy" id="2982689"/>
    <lineage>
        <taxon>Bacteria</taxon>
        <taxon>Pseudomonadati</taxon>
        <taxon>Pseudomonadota</taxon>
        <taxon>Alphaproteobacteria</taxon>
        <taxon>Caulobacterales</taxon>
        <taxon>Caulobacteraceae</taxon>
        <taxon>Phenylobacterium</taxon>
    </lineage>
</organism>
<dbReference type="Proteomes" id="UP001598130">
    <property type="component" value="Unassembled WGS sequence"/>
</dbReference>
<dbReference type="RefSeq" id="WP_377371223.1">
    <property type="nucleotide sequence ID" value="NZ_JAOTJD010000041.1"/>
</dbReference>
<evidence type="ECO:0000256" key="1">
    <source>
        <dbReference type="SAM" id="SignalP"/>
    </source>
</evidence>
<sequence length="130" mass="13907">MRRVWILAAAAVLASCSPKAQTGAEAKYGGLDEAILAWRQQIVKTDAACLAKAEGCQGFEVRCKGERETTATDQAKGVTAKLVVAMNWEGWDAVRSEYRSQSGFSEFTKVEGGWLRAATAPVNMSSCVSG</sequence>
<proteinExistence type="predicted"/>
<feature type="chain" id="PRO_5046480547" description="Lipoprotein" evidence="1">
    <location>
        <begin position="21"/>
        <end position="130"/>
    </location>
</feature>
<evidence type="ECO:0000313" key="2">
    <source>
        <dbReference type="EMBL" id="MFD3265859.1"/>
    </source>
</evidence>
<evidence type="ECO:0000313" key="3">
    <source>
        <dbReference type="Proteomes" id="UP001598130"/>
    </source>
</evidence>
<keyword evidence="3" id="KW-1185">Reference proteome</keyword>
<reference evidence="2 3" key="1">
    <citation type="submission" date="2022-09" db="EMBL/GenBank/DDBJ databases">
        <title>New species of Phenylobacterium.</title>
        <authorList>
            <person name="Mieszkin S."/>
        </authorList>
    </citation>
    <scope>NUCLEOTIDE SEQUENCE [LARGE SCALE GENOMIC DNA]</scope>
    <source>
        <strain evidence="2 3">HK31-G</strain>
    </source>
</reference>
<name>A0ABW6CSG6_9CAUL</name>
<evidence type="ECO:0008006" key="4">
    <source>
        <dbReference type="Google" id="ProtNLM"/>
    </source>
</evidence>
<gene>
    <name evidence="2" type="ORF">OCL97_18035</name>
</gene>
<feature type="signal peptide" evidence="1">
    <location>
        <begin position="1"/>
        <end position="20"/>
    </location>
</feature>
<protein>
    <recommendedName>
        <fullName evidence="4">Lipoprotein</fullName>
    </recommendedName>
</protein>
<accession>A0ABW6CSG6</accession>
<keyword evidence="1" id="KW-0732">Signal</keyword>